<dbReference type="GO" id="GO:0016491">
    <property type="term" value="F:oxidoreductase activity"/>
    <property type="evidence" value="ECO:0007669"/>
    <property type="project" value="UniProtKB-KW"/>
</dbReference>
<keyword evidence="2" id="KW-0560">Oxidoreductase</keyword>
<organism evidence="3 4">
    <name type="scientific">Catalinimonas alkaloidigena</name>
    <dbReference type="NCBI Taxonomy" id="1075417"/>
    <lineage>
        <taxon>Bacteria</taxon>
        <taxon>Pseudomonadati</taxon>
        <taxon>Bacteroidota</taxon>
        <taxon>Cytophagia</taxon>
        <taxon>Cytophagales</taxon>
        <taxon>Catalimonadaceae</taxon>
        <taxon>Catalinimonas</taxon>
    </lineage>
</organism>
<protein>
    <submittedName>
        <fullName evidence="3">Thioredoxin reductase (NADPH)</fullName>
    </submittedName>
</protein>
<keyword evidence="1" id="KW-0285">Flavoprotein</keyword>
<proteinExistence type="predicted"/>
<dbReference type="InterPro" id="IPR023856">
    <property type="entry name" value="Bdr"/>
</dbReference>
<dbReference type="InterPro" id="IPR036188">
    <property type="entry name" value="FAD/NAD-bd_sf"/>
</dbReference>
<dbReference type="AlphaFoldDB" id="A0A1G9MJR3"/>
<dbReference type="PANTHER" id="PTHR48105">
    <property type="entry name" value="THIOREDOXIN REDUCTASE 1-RELATED-RELATED"/>
    <property type="match status" value="1"/>
</dbReference>
<sequence length="342" mass="37935">MSTNSPFYDLLIVGAGPCGLACGIEAARHGLSYLILDKGSITDAVRRYPVNGHFFSTADKLEIGGLPFPAIHARPTRTEALQYYRRVSEYFDLNLKLYTEVKAIDKTSDGFKVHTHTGVVYHARYVAIATGYYDQPRPLSIEGGTLPHVHRYYDEPFRYAHTATTILGGGNSAIETALDLYRNGVGHLRVFVLEDDFVPTAKYWLIPDMRNRVKDGSIEVHFRAECIKITPSEVVVRHHLTGEVKSYPTDFVLALIGYRPDAELMRDAGIELEGPMLIPKIDATTYETNVPDLYVVGSVVGGEETAKVFIENGRYHGAAAVADILRKQNAQPHVSAKQHVST</sequence>
<dbReference type="EMBL" id="FNFO01000008">
    <property type="protein sequence ID" value="SDL74508.1"/>
    <property type="molecule type" value="Genomic_DNA"/>
</dbReference>
<dbReference type="Pfam" id="PF13738">
    <property type="entry name" value="Pyr_redox_3"/>
    <property type="match status" value="1"/>
</dbReference>
<dbReference type="STRING" id="1075417.SAMN05421823_1086"/>
<accession>A0A1G9MJR3</accession>
<reference evidence="3 4" key="1">
    <citation type="submission" date="2016-10" db="EMBL/GenBank/DDBJ databases">
        <authorList>
            <person name="de Groot N.N."/>
        </authorList>
    </citation>
    <scope>NUCLEOTIDE SEQUENCE [LARGE SCALE GENOMIC DNA]</scope>
    <source>
        <strain evidence="3 4">DSM 25186</strain>
    </source>
</reference>
<dbReference type="PRINTS" id="PR00368">
    <property type="entry name" value="FADPNR"/>
</dbReference>
<evidence type="ECO:0000313" key="4">
    <source>
        <dbReference type="Proteomes" id="UP000198510"/>
    </source>
</evidence>
<dbReference type="Gene3D" id="3.50.50.60">
    <property type="entry name" value="FAD/NAD(P)-binding domain"/>
    <property type="match status" value="2"/>
</dbReference>
<dbReference type="Proteomes" id="UP000198510">
    <property type="component" value="Unassembled WGS sequence"/>
</dbReference>
<evidence type="ECO:0000256" key="2">
    <source>
        <dbReference type="ARBA" id="ARBA00023002"/>
    </source>
</evidence>
<keyword evidence="4" id="KW-1185">Reference proteome</keyword>
<dbReference type="NCBIfam" id="TIGR04018">
    <property type="entry name" value="Bthiol_YpdA"/>
    <property type="match status" value="1"/>
</dbReference>
<name>A0A1G9MJR3_9BACT</name>
<dbReference type="RefSeq" id="WP_089684767.1">
    <property type="nucleotide sequence ID" value="NZ_FNFO01000008.1"/>
</dbReference>
<evidence type="ECO:0000256" key="1">
    <source>
        <dbReference type="ARBA" id="ARBA00022630"/>
    </source>
</evidence>
<dbReference type="OrthoDB" id="9778740at2"/>
<dbReference type="PRINTS" id="PR00469">
    <property type="entry name" value="PNDRDTASEII"/>
</dbReference>
<evidence type="ECO:0000313" key="3">
    <source>
        <dbReference type="EMBL" id="SDL74508.1"/>
    </source>
</evidence>
<dbReference type="SUPFAM" id="SSF51905">
    <property type="entry name" value="FAD/NAD(P)-binding domain"/>
    <property type="match status" value="1"/>
</dbReference>
<gene>
    <name evidence="3" type="ORF">SAMN05421823_1086</name>
</gene>
<dbReference type="InterPro" id="IPR050097">
    <property type="entry name" value="Ferredoxin-NADP_redctase_2"/>
</dbReference>